<comment type="pathway">
    <text evidence="2">Cell wall biogenesis; peptidoglycan biosynthesis.</text>
</comment>
<proteinExistence type="inferred from homology"/>
<evidence type="ECO:0000313" key="18">
    <source>
        <dbReference type="Proteomes" id="UP001071230"/>
    </source>
</evidence>
<evidence type="ECO:0000256" key="5">
    <source>
        <dbReference type="ARBA" id="ARBA00012968"/>
    </source>
</evidence>
<dbReference type="InterPro" id="IPR044019">
    <property type="entry name" value="Cyanophycin_syn_N"/>
</dbReference>
<dbReference type="PANTHER" id="PTHR23135">
    <property type="entry name" value="MUR LIGASE FAMILY MEMBER"/>
    <property type="match status" value="1"/>
</dbReference>
<dbReference type="SUPFAM" id="SSF53244">
    <property type="entry name" value="MurD-like peptide ligases, peptide-binding domain"/>
    <property type="match status" value="1"/>
</dbReference>
<dbReference type="NCBIfam" id="TIGR02068">
    <property type="entry name" value="cya_phycin_syn"/>
    <property type="match status" value="1"/>
</dbReference>
<evidence type="ECO:0000256" key="6">
    <source>
        <dbReference type="ARBA" id="ARBA00013005"/>
    </source>
</evidence>
<dbReference type="GO" id="GO:0071161">
    <property type="term" value="F:cyanophycin synthetase activity (L-arginine-adding)"/>
    <property type="evidence" value="ECO:0007669"/>
    <property type="project" value="UniProtKB-EC"/>
</dbReference>
<evidence type="ECO:0000256" key="3">
    <source>
        <dbReference type="ARBA" id="ARBA00009060"/>
    </source>
</evidence>
<dbReference type="KEGG" id="aacx:DEACI_0520"/>
<dbReference type="InterPro" id="IPR018109">
    <property type="entry name" value="Folylpolyglutamate_synth_CS"/>
</dbReference>
<dbReference type="InterPro" id="IPR036615">
    <property type="entry name" value="Mur_ligase_C_dom_sf"/>
</dbReference>
<dbReference type="EMBL" id="CDGJ01000025">
    <property type="protein sequence ID" value="CEJ06332.1"/>
    <property type="molecule type" value="Genomic_DNA"/>
</dbReference>
<evidence type="ECO:0000256" key="9">
    <source>
        <dbReference type="ARBA" id="ARBA00022741"/>
    </source>
</evidence>
<evidence type="ECO:0000256" key="13">
    <source>
        <dbReference type="ARBA" id="ARBA00048425"/>
    </source>
</evidence>
<dbReference type="EC" id="6.3.2.30" evidence="5"/>
<dbReference type="Gene3D" id="3.90.190.20">
    <property type="entry name" value="Mur ligase, C-terminal domain"/>
    <property type="match status" value="1"/>
</dbReference>
<evidence type="ECO:0000259" key="15">
    <source>
        <dbReference type="PROSITE" id="PS50975"/>
    </source>
</evidence>
<comment type="catalytic activity">
    <reaction evidence="13">
        <text>[L-4-(L-arginin-2-N-yl)aspartate](n) + L-aspartate + ATP = [L-4-(L-arginin-2-N-yl)aspartate](n)-L-aspartate + ADP + phosphate + H(+)</text>
        <dbReference type="Rhea" id="RHEA:13277"/>
        <dbReference type="Rhea" id="RHEA-COMP:13728"/>
        <dbReference type="Rhea" id="RHEA-COMP:13733"/>
        <dbReference type="ChEBI" id="CHEBI:15378"/>
        <dbReference type="ChEBI" id="CHEBI:29991"/>
        <dbReference type="ChEBI" id="CHEBI:30616"/>
        <dbReference type="ChEBI" id="CHEBI:43474"/>
        <dbReference type="ChEBI" id="CHEBI:137986"/>
        <dbReference type="ChEBI" id="CHEBI:137990"/>
        <dbReference type="ChEBI" id="CHEBI:456216"/>
        <dbReference type="EC" id="6.3.2.29"/>
    </reaction>
</comment>
<dbReference type="Pfam" id="PF08443">
    <property type="entry name" value="RimK"/>
    <property type="match status" value="1"/>
</dbReference>
<dbReference type="GO" id="GO:0071160">
    <property type="term" value="F:cyanophycin synthetase activity (L-aspartate-adding)"/>
    <property type="evidence" value="ECO:0007669"/>
    <property type="project" value="UniProtKB-EC"/>
</dbReference>
<dbReference type="SUPFAM" id="SSF56059">
    <property type="entry name" value="Glutathione synthetase ATP-binding domain-like"/>
    <property type="match status" value="1"/>
</dbReference>
<evidence type="ECO:0000256" key="14">
    <source>
        <dbReference type="PROSITE-ProRule" id="PRU00409"/>
    </source>
</evidence>
<keyword evidence="9 14" id="KW-0547">Nucleotide-binding</keyword>
<dbReference type="InterPro" id="IPR011761">
    <property type="entry name" value="ATP-grasp"/>
</dbReference>
<dbReference type="InterPro" id="IPR036565">
    <property type="entry name" value="Mur-like_cat_sf"/>
</dbReference>
<evidence type="ECO:0000313" key="16">
    <source>
        <dbReference type="EMBL" id="CAA7599886.1"/>
    </source>
</evidence>
<dbReference type="SMART" id="SM01209">
    <property type="entry name" value="GARS_A"/>
    <property type="match status" value="1"/>
</dbReference>
<sequence>MEIKQIQAIEGANVYSLRPVIRAILDLREWADKTSDRLGDFNDRLVACLPGLSEHYCSRGKPGGFLERLAEGTLIGHVTEHVTIELLTRAGQDISYGKTMSLTGRPGVYEIIFNYQSKEGGMEAFRQAVALVDSLLSGKDMNAADIVNKLCQVIAENDLGLSTKMIIKACQERGIPFRRLNEYSLLQLGYGRNQRRIQAAMTDRTGCIGVDIAGDKGLTKRLLKAAGIPVPSGLVAKEEDAAAAALKRIGGPVVVKPYNGNQGKGVSLKLMSEGEVRTAFRVAQTYGSDVIVEEFIEGHHYRLLVVGGRLVAASERIPAHVIGNGKATIAELVEQTNANPLRGEDHEKALTKIRIDPVVILTLAQKKLTLTTVPAAGEIVYLRDGANLSTGGIALDVTDSVHPDNVDLAVYAAKVVGLDIAGVDIVSSDIAESYRLADGRVIEVNAAPGIRMHHYPSAGPAKDAGKAIVNLVLPSGNGRIPIVAVTGTNGKTTTTRMIGKMLLDQKLCVGMTTTDGIYVQGKLLVEGDTTGPESAGTVLSHPDVQVAVLETARGGILRAGLAYDYADVAVITNVSADHLGQYGIEDLNDLARVKSLVAEAVKPHSYVVLNADDPYVLKMAGRTNGKVILFSQHKDNIHVRKHLGRGGGAVFVRRGVILFCQGSQSYRVCSVRQLPITLGGRARHNVGNVLAAVAAAWALGLSTEAIRQSLGNFFPDGLNSRGRLNFYEVGGVNVCVDYGHNAAGIREIIQTLKKCKGGSSLVGCVTVPGDRTDAEIRELARVAAQGFQRLIIREDEDLRGRQPGEIAAIIRAEAIRTGMPANRLTTVLNEREAFCYGLDSCLPGEMFAMFYEHLGPIEEEIRRRLRQEESSSGRAVGEAGK</sequence>
<dbReference type="Proteomes" id="UP000836597">
    <property type="component" value="Chromosome"/>
</dbReference>
<dbReference type="InterPro" id="IPR011810">
    <property type="entry name" value="Cya_phycin_syn"/>
</dbReference>
<gene>
    <name evidence="16" type="ORF">DEACI_0520</name>
    <name evidence="17" type="ORF">DEACI_0780</name>
</gene>
<name>A0A8S0XAI5_9FIRM</name>
<dbReference type="GO" id="GO:0046872">
    <property type="term" value="F:metal ion binding"/>
    <property type="evidence" value="ECO:0007669"/>
    <property type="project" value="InterPro"/>
</dbReference>
<dbReference type="InterPro" id="IPR013221">
    <property type="entry name" value="Mur_ligase_cen"/>
</dbReference>
<dbReference type="EC" id="6.3.2.29" evidence="6"/>
<reference evidence="16" key="2">
    <citation type="submission" date="2020-01" db="EMBL/GenBank/DDBJ databases">
        <authorList>
            <person name="Hornung B."/>
        </authorList>
    </citation>
    <scope>NUCLEOTIDE SEQUENCE</scope>
    <source>
        <strain evidence="16">PacBioINE</strain>
    </source>
</reference>
<evidence type="ECO:0000256" key="10">
    <source>
        <dbReference type="ARBA" id="ARBA00022840"/>
    </source>
</evidence>
<dbReference type="PROSITE" id="PS50975">
    <property type="entry name" value="ATP_GRASP"/>
    <property type="match status" value="1"/>
</dbReference>
<dbReference type="PROSITE" id="PS01011">
    <property type="entry name" value="FOLYLPOLYGLU_SYNT_1"/>
    <property type="match status" value="1"/>
</dbReference>
<comment type="similarity">
    <text evidence="3">In the C-terminal section; belongs to the MurCDEF family.</text>
</comment>
<evidence type="ECO:0000256" key="2">
    <source>
        <dbReference type="ARBA" id="ARBA00004752"/>
    </source>
</evidence>
<organism evidence="16">
    <name type="scientific">Acididesulfobacillus acetoxydans</name>
    <dbReference type="NCBI Taxonomy" id="1561005"/>
    <lineage>
        <taxon>Bacteria</taxon>
        <taxon>Bacillati</taxon>
        <taxon>Bacillota</taxon>
        <taxon>Clostridia</taxon>
        <taxon>Eubacteriales</taxon>
        <taxon>Peptococcaceae</taxon>
        <taxon>Acididesulfobacillus</taxon>
    </lineage>
</organism>
<evidence type="ECO:0000313" key="17">
    <source>
        <dbReference type="EMBL" id="CEJ06332.1"/>
    </source>
</evidence>
<dbReference type="EMBL" id="LR746496">
    <property type="protein sequence ID" value="CAA7599886.1"/>
    <property type="molecule type" value="Genomic_DNA"/>
</dbReference>
<keyword evidence="8 16" id="KW-0436">Ligase</keyword>
<reference evidence="17" key="1">
    <citation type="submission" date="2014-11" db="EMBL/GenBank/DDBJ databases">
        <authorList>
            <person name="Hornung B.V."/>
        </authorList>
    </citation>
    <scope>NUCLEOTIDE SEQUENCE</scope>
    <source>
        <strain evidence="17">INE</strain>
    </source>
</reference>
<protein>
    <recommendedName>
        <fullName evidence="7">Cyanophycin synthetase</fullName>
        <ecNumber evidence="6">6.3.2.29</ecNumber>
        <ecNumber evidence="5">6.3.2.30</ecNumber>
    </recommendedName>
    <alternativeName>
        <fullName evidence="11">Cyanophycin synthase</fullName>
    </alternativeName>
</protein>
<dbReference type="SUPFAM" id="SSF53623">
    <property type="entry name" value="MurD-like peptide ligases, catalytic domain"/>
    <property type="match status" value="1"/>
</dbReference>
<keyword evidence="18" id="KW-1185">Reference proteome</keyword>
<dbReference type="InterPro" id="IPR004101">
    <property type="entry name" value="Mur_ligase_C"/>
</dbReference>
<dbReference type="AlphaFoldDB" id="A0A8S0XAI5"/>
<keyword evidence="10 14" id="KW-0067">ATP-binding</keyword>
<comment type="subunit">
    <text evidence="4">Homodimer.</text>
</comment>
<evidence type="ECO:0000256" key="4">
    <source>
        <dbReference type="ARBA" id="ARBA00011738"/>
    </source>
</evidence>
<comment type="function">
    <text evidence="1">Catalyzes the ATP-dependent polymerization of arginine and aspartate to multi-L-arginyl-poly-L-aspartic acid (cyanophycin; a water-insoluble reserve polymer).</text>
</comment>
<dbReference type="Proteomes" id="UP001071230">
    <property type="component" value="Unassembled WGS sequence"/>
</dbReference>
<evidence type="ECO:0000256" key="11">
    <source>
        <dbReference type="ARBA" id="ARBA00031353"/>
    </source>
</evidence>
<evidence type="ECO:0000256" key="12">
    <source>
        <dbReference type="ARBA" id="ARBA00048094"/>
    </source>
</evidence>
<evidence type="ECO:0000256" key="7">
    <source>
        <dbReference type="ARBA" id="ARBA00022036"/>
    </source>
</evidence>
<dbReference type="Pfam" id="PF02875">
    <property type="entry name" value="Mur_ligase_C"/>
    <property type="match status" value="1"/>
</dbReference>
<feature type="domain" description="ATP-grasp" evidence="15">
    <location>
        <begin position="220"/>
        <end position="473"/>
    </location>
</feature>
<evidence type="ECO:0000256" key="8">
    <source>
        <dbReference type="ARBA" id="ARBA00022598"/>
    </source>
</evidence>
<dbReference type="NCBIfam" id="NF010623">
    <property type="entry name" value="PRK14016.1"/>
    <property type="match status" value="1"/>
</dbReference>
<dbReference type="Pfam" id="PF18921">
    <property type="entry name" value="Cyanophycin_syn"/>
    <property type="match status" value="1"/>
</dbReference>
<comment type="catalytic activity">
    <reaction evidence="12">
        <text>[L-4-(L-arginin-2-N-yl)aspartate](n)-L-aspartate + L-arginine + ATP = [L-4-(L-arginin-2-N-yl)aspartate](n+1) + ADP + phosphate + H(+)</text>
        <dbReference type="Rhea" id="RHEA:23888"/>
        <dbReference type="Rhea" id="RHEA-COMP:13732"/>
        <dbReference type="Rhea" id="RHEA-COMP:13733"/>
        <dbReference type="ChEBI" id="CHEBI:15378"/>
        <dbReference type="ChEBI" id="CHEBI:30616"/>
        <dbReference type="ChEBI" id="CHEBI:32682"/>
        <dbReference type="ChEBI" id="CHEBI:43474"/>
        <dbReference type="ChEBI" id="CHEBI:137986"/>
        <dbReference type="ChEBI" id="CHEBI:137990"/>
        <dbReference type="ChEBI" id="CHEBI:456216"/>
        <dbReference type="EC" id="6.3.2.30"/>
    </reaction>
</comment>
<dbReference type="Gene3D" id="3.40.1190.10">
    <property type="entry name" value="Mur-like, catalytic domain"/>
    <property type="match status" value="1"/>
</dbReference>
<dbReference type="RefSeq" id="WP_240983640.1">
    <property type="nucleotide sequence ID" value="NZ_CDGJ01000025.1"/>
</dbReference>
<dbReference type="InterPro" id="IPR013651">
    <property type="entry name" value="ATP-grasp_RimK-type"/>
</dbReference>
<dbReference type="GO" id="GO:0004326">
    <property type="term" value="F:tetrahydrofolylpolyglutamate synthase activity"/>
    <property type="evidence" value="ECO:0007669"/>
    <property type="project" value="InterPro"/>
</dbReference>
<dbReference type="Pfam" id="PF08245">
    <property type="entry name" value="Mur_ligase_M"/>
    <property type="match status" value="1"/>
</dbReference>
<dbReference type="Gene3D" id="3.30.470.20">
    <property type="entry name" value="ATP-grasp fold, B domain"/>
    <property type="match status" value="2"/>
</dbReference>
<accession>A0A8S0XAI5</accession>
<dbReference type="PANTHER" id="PTHR23135:SF18">
    <property type="entry name" value="CYANOPHYCIN SYNTHETASE"/>
    <property type="match status" value="1"/>
</dbReference>
<dbReference type="GO" id="GO:0005524">
    <property type="term" value="F:ATP binding"/>
    <property type="evidence" value="ECO:0007669"/>
    <property type="project" value="UniProtKB-UniRule"/>
</dbReference>
<evidence type="ECO:0000256" key="1">
    <source>
        <dbReference type="ARBA" id="ARBA00003184"/>
    </source>
</evidence>